<evidence type="ECO:0000256" key="1">
    <source>
        <dbReference type="SAM" id="Phobius"/>
    </source>
</evidence>
<evidence type="ECO:0000313" key="3">
    <source>
        <dbReference type="Proteomes" id="UP000628463"/>
    </source>
</evidence>
<organism evidence="2 3">
    <name type="scientific">Lachnospira hominis</name>
    <name type="common">ex Liu et al. 2021</name>
    <dbReference type="NCBI Taxonomy" id="2763051"/>
    <lineage>
        <taxon>Bacteria</taxon>
        <taxon>Bacillati</taxon>
        <taxon>Bacillota</taxon>
        <taxon>Clostridia</taxon>
        <taxon>Lachnospirales</taxon>
        <taxon>Lachnospiraceae</taxon>
        <taxon>Lachnospira</taxon>
    </lineage>
</organism>
<keyword evidence="1" id="KW-0812">Transmembrane</keyword>
<keyword evidence="3" id="KW-1185">Reference proteome</keyword>
<evidence type="ECO:0000313" key="2">
    <source>
        <dbReference type="EMBL" id="MBC5679715.1"/>
    </source>
</evidence>
<keyword evidence="1" id="KW-1133">Transmembrane helix</keyword>
<dbReference type="EMBL" id="JACOPD010000001">
    <property type="protein sequence ID" value="MBC5679715.1"/>
    <property type="molecule type" value="Genomic_DNA"/>
</dbReference>
<dbReference type="Proteomes" id="UP000628463">
    <property type="component" value="Unassembled WGS sequence"/>
</dbReference>
<gene>
    <name evidence="2" type="ORF">H8S01_01890</name>
</gene>
<evidence type="ECO:0008006" key="4">
    <source>
        <dbReference type="Google" id="ProtNLM"/>
    </source>
</evidence>
<proteinExistence type="predicted"/>
<sequence length="232" mass="26508">MAQNKKSKKEMPKEQQTSFKELSFSDKIRYIFGYYKYYMLAAVIIIAAAGYTIYSFVQNNYDIKCNIVVVDGKITGYDTYSDDITKNFTRYIGLDGKKERVELDCHYSLTIKPLDQEANISQNKIYILASVGSIDGYMANRDYIDYFSTDAETFLYDLTEILTDDELAKIGEENIIYYTTADKTRIPIAVDLTNTKVKTDTDLTLESPCYGVVVSAKNPENAIAFIRYAFDL</sequence>
<reference evidence="2 3" key="1">
    <citation type="submission" date="2020-08" db="EMBL/GenBank/DDBJ databases">
        <title>Genome public.</title>
        <authorList>
            <person name="Liu C."/>
            <person name="Sun Q."/>
        </authorList>
    </citation>
    <scope>NUCLEOTIDE SEQUENCE [LARGE SCALE GENOMIC DNA]</scope>
    <source>
        <strain evidence="2 3">NSJ-43</strain>
    </source>
</reference>
<name>A0ABR7FWZ0_9FIRM</name>
<keyword evidence="1" id="KW-0472">Membrane</keyword>
<comment type="caution">
    <text evidence="2">The sequence shown here is derived from an EMBL/GenBank/DDBJ whole genome shotgun (WGS) entry which is preliminary data.</text>
</comment>
<accession>A0ABR7FWZ0</accession>
<feature type="transmembrane region" description="Helical" evidence="1">
    <location>
        <begin position="37"/>
        <end position="57"/>
    </location>
</feature>
<protein>
    <recommendedName>
        <fullName evidence="4">Bacterial extracellular solute-binding protein</fullName>
    </recommendedName>
</protein>
<dbReference type="RefSeq" id="WP_021865648.1">
    <property type="nucleotide sequence ID" value="NZ_JACOPD010000001.1"/>
</dbReference>